<dbReference type="EMBL" id="GL349465">
    <property type="protein sequence ID" value="KNC51130.1"/>
    <property type="molecule type" value="Genomic_DNA"/>
</dbReference>
<organism evidence="6 7">
    <name type="scientific">Thecamonas trahens ATCC 50062</name>
    <dbReference type="NCBI Taxonomy" id="461836"/>
    <lineage>
        <taxon>Eukaryota</taxon>
        <taxon>Apusozoa</taxon>
        <taxon>Apusomonadida</taxon>
        <taxon>Apusomonadidae</taxon>
        <taxon>Thecamonas</taxon>
    </lineage>
</organism>
<proteinExistence type="inferred from homology"/>
<feature type="region of interest" description="Disordered" evidence="4">
    <location>
        <begin position="242"/>
        <end position="297"/>
    </location>
</feature>
<dbReference type="PROSITE" id="PS00961">
    <property type="entry name" value="RIBOSOMAL_S28E"/>
    <property type="match status" value="1"/>
</dbReference>
<evidence type="ECO:0000256" key="2">
    <source>
        <dbReference type="ARBA" id="ARBA00022980"/>
    </source>
</evidence>
<dbReference type="SUPFAM" id="SSF50249">
    <property type="entry name" value="Nucleic acid-binding proteins"/>
    <property type="match status" value="1"/>
</dbReference>
<feature type="region of interest" description="Disordered" evidence="4">
    <location>
        <begin position="174"/>
        <end position="203"/>
    </location>
</feature>
<dbReference type="Proteomes" id="UP000054408">
    <property type="component" value="Unassembled WGS sequence"/>
</dbReference>
<feature type="region of interest" description="Disordered" evidence="4">
    <location>
        <begin position="827"/>
        <end position="849"/>
    </location>
</feature>
<evidence type="ECO:0000313" key="7">
    <source>
        <dbReference type="Proteomes" id="UP000054408"/>
    </source>
</evidence>
<dbReference type="RefSeq" id="XP_013756432.1">
    <property type="nucleotide sequence ID" value="XM_013900978.1"/>
</dbReference>
<dbReference type="Pfam" id="PF01200">
    <property type="entry name" value="Ribosomal_S28e"/>
    <property type="match status" value="1"/>
</dbReference>
<dbReference type="InterPro" id="IPR042201">
    <property type="entry name" value="FH2_Formin_sf"/>
</dbReference>
<keyword evidence="7" id="KW-1185">Reference proteome</keyword>
<evidence type="ECO:0000313" key="6">
    <source>
        <dbReference type="EMBL" id="KNC51130.1"/>
    </source>
</evidence>
<dbReference type="CDD" id="cd04457">
    <property type="entry name" value="S1_S28E"/>
    <property type="match status" value="1"/>
</dbReference>
<dbReference type="Gene3D" id="1.20.58.2220">
    <property type="entry name" value="Formin, FH2 domain"/>
    <property type="match status" value="1"/>
</dbReference>
<dbReference type="STRING" id="461836.A0A0L0DG19"/>
<dbReference type="SUPFAM" id="SSF47769">
    <property type="entry name" value="SAM/Pointed domain"/>
    <property type="match status" value="1"/>
</dbReference>
<dbReference type="Pfam" id="PF02181">
    <property type="entry name" value="FH2"/>
    <property type="match status" value="1"/>
</dbReference>
<accession>A0A0L0DG19</accession>
<dbReference type="HAMAP" id="MF_00292">
    <property type="entry name" value="Ribosomal_eS28"/>
    <property type="match status" value="1"/>
</dbReference>
<dbReference type="GO" id="GO:0003735">
    <property type="term" value="F:structural constituent of ribosome"/>
    <property type="evidence" value="ECO:0007669"/>
    <property type="project" value="InterPro"/>
</dbReference>
<dbReference type="GO" id="GO:0006412">
    <property type="term" value="P:translation"/>
    <property type="evidence" value="ECO:0007669"/>
    <property type="project" value="InterPro"/>
</dbReference>
<dbReference type="OrthoDB" id="10258930at2759"/>
<dbReference type="Gene3D" id="2.40.50.140">
    <property type="entry name" value="Nucleic acid-binding proteins"/>
    <property type="match status" value="1"/>
</dbReference>
<evidence type="ECO:0000259" key="5">
    <source>
        <dbReference type="PROSITE" id="PS51444"/>
    </source>
</evidence>
<feature type="region of interest" description="Disordered" evidence="4">
    <location>
        <begin position="309"/>
        <end position="427"/>
    </location>
</feature>
<keyword evidence="2" id="KW-0689">Ribosomal protein</keyword>
<dbReference type="PROSITE" id="PS51444">
    <property type="entry name" value="FH2"/>
    <property type="match status" value="1"/>
</dbReference>
<dbReference type="InterPro" id="IPR012340">
    <property type="entry name" value="NA-bd_OB-fold"/>
</dbReference>
<dbReference type="InterPro" id="IPR000289">
    <property type="entry name" value="Ribosomal_eS28"/>
</dbReference>
<dbReference type="SMART" id="SM00498">
    <property type="entry name" value="FH2"/>
    <property type="match status" value="1"/>
</dbReference>
<dbReference type="GO" id="GO:1990904">
    <property type="term" value="C:ribonucleoprotein complex"/>
    <property type="evidence" value="ECO:0007669"/>
    <property type="project" value="UniProtKB-KW"/>
</dbReference>
<feature type="compositionally biased region" description="Gly residues" evidence="4">
    <location>
        <begin position="242"/>
        <end position="293"/>
    </location>
</feature>
<gene>
    <name evidence="6" type="ORF">AMSG_11981</name>
</gene>
<dbReference type="eggNOG" id="KOG1922">
    <property type="taxonomic scope" value="Eukaryota"/>
</dbReference>
<dbReference type="SUPFAM" id="SSF101447">
    <property type="entry name" value="Formin homology 2 domain (FH2 domain)"/>
    <property type="match status" value="1"/>
</dbReference>
<evidence type="ECO:0000256" key="1">
    <source>
        <dbReference type="ARBA" id="ARBA00005943"/>
    </source>
</evidence>
<dbReference type="InterPro" id="IPR015425">
    <property type="entry name" value="FH2_Formin"/>
</dbReference>
<feature type="compositionally biased region" description="Pro residues" evidence="4">
    <location>
        <begin position="380"/>
        <end position="412"/>
    </location>
</feature>
<feature type="compositionally biased region" description="Basic residues" evidence="4">
    <location>
        <begin position="418"/>
        <end position="427"/>
    </location>
</feature>
<comment type="similarity">
    <text evidence="1">Belongs to the eukaryotic ribosomal protein eS28 family.</text>
</comment>
<dbReference type="eggNOG" id="KOG3502">
    <property type="taxonomic scope" value="Eukaryota"/>
</dbReference>
<keyword evidence="3" id="KW-0687">Ribonucleoprotein</keyword>
<feature type="domain" description="FH2" evidence="5">
    <location>
        <begin position="419"/>
        <end position="813"/>
    </location>
</feature>
<dbReference type="AlphaFoldDB" id="A0A0L0DG19"/>
<dbReference type="GeneID" id="25569896"/>
<dbReference type="PANTHER" id="PTHR45725">
    <property type="entry name" value="FORMIN HOMOLOGY 2 FAMILY MEMBER"/>
    <property type="match status" value="1"/>
</dbReference>
<reference evidence="6 7" key="1">
    <citation type="submission" date="2010-05" db="EMBL/GenBank/DDBJ databases">
        <title>The Genome Sequence of Thecamonas trahens ATCC 50062.</title>
        <authorList>
            <consortium name="The Broad Institute Genome Sequencing Platform"/>
            <person name="Russ C."/>
            <person name="Cuomo C."/>
            <person name="Shea T."/>
            <person name="Young S.K."/>
            <person name="Zeng Q."/>
            <person name="Koehrsen M."/>
            <person name="Haas B."/>
            <person name="Borodovsky M."/>
            <person name="Guigo R."/>
            <person name="Alvarado L."/>
            <person name="Berlin A."/>
            <person name="Bochicchio J."/>
            <person name="Borenstein D."/>
            <person name="Chapman S."/>
            <person name="Chen Z."/>
            <person name="Freedman E."/>
            <person name="Gellesch M."/>
            <person name="Goldberg J."/>
            <person name="Griggs A."/>
            <person name="Gujja S."/>
            <person name="Heilman E."/>
            <person name="Heiman D."/>
            <person name="Hepburn T."/>
            <person name="Howarth C."/>
            <person name="Jen D."/>
            <person name="Larson L."/>
            <person name="Mehta T."/>
            <person name="Park D."/>
            <person name="Pearson M."/>
            <person name="Roberts A."/>
            <person name="Saif S."/>
            <person name="Shenoy N."/>
            <person name="Sisk P."/>
            <person name="Stolte C."/>
            <person name="Sykes S."/>
            <person name="Thomson T."/>
            <person name="Walk T."/>
            <person name="White J."/>
            <person name="Yandava C."/>
            <person name="Burger G."/>
            <person name="Gray M.W."/>
            <person name="Holland P.W.H."/>
            <person name="King N."/>
            <person name="Lang F.B.F."/>
            <person name="Roger A.J."/>
            <person name="Ruiz-Trillo I."/>
            <person name="Lander E."/>
            <person name="Nusbaum C."/>
        </authorList>
    </citation>
    <scope>NUCLEOTIDE SEQUENCE [LARGE SCALE GENOMIC DNA]</scope>
    <source>
        <strain evidence="6 7">ATCC 50062</strain>
    </source>
</reference>
<feature type="compositionally biased region" description="Low complexity" evidence="4">
    <location>
        <begin position="362"/>
        <end position="379"/>
    </location>
</feature>
<sequence length="849" mass="89366">MDAAAETAIKHAKVTKILGRTGSRGGVTQVRVEFLDDNTRSIVRNVKGPVQEGDVLALLESEREARRIFFPRDIRLWDQCNVEAFLDLHGATRFVPALLAAGFTDGPALATLDLHTLEGAGVNDPRARIALLRAVYVAAGMHDQVLVLDEVLAQSGLALDCKAGEVTLIRTADGRVKRRRRRRKRASPGCEPKHDVPQQPRRLGPKALARAIAPPNSDQALQYLLSPFEYAQFLEWRAGGMQSGSGGSGLPGGEGGVSLDGAARGGGSHQGTGTGGNGGSGESGGSGGSGGNGNVDADELDEFRRWKAGRETGEGSAAPQSARRAAVRGGMAGTSAESSAKIHAKTEVKSHKSGGAVGEAKSSSAPAGGAPAVGASAGASPPPPPPPGGAPPPPPPPPPGGGPPPPPPPPGAPGALRSAKKNVKPKSKMREIYWAKLPTKAIANTVWSELDDEQVKLDVDDLEAYFKVLPPGAKKAAPEAIGSGPKKVSVIGKQRATNVGIMLARLKLKPSALKAMLLSGDDAALTGNNLQELGKLMPSAEEREVLSMYDGPKKALESSNLFMLEMMSIPRFDERIQVAVARREVAPLCADVREQLELLGAGVGVLRDSDSFRRVLEILLAIGNYCNGGTARGGVYGFKLHSLTKIVDVRSTRDRTTLMDYLVHYLEEHHAEWLALGQDLAAVVPAAKVSVSYVRSQMESIRRQLALVQDEIDQAEAASGDEAEAPEYVTLLREFIHDANTRFSTVVALADATLADYEAVVKFFGENPRTTKSVDFLGSVASFVAAFSASAARLAAKRAREASRLERTKSVHDTMALREMALRAQRSSSSNVLGDGAGPSTATPADGGV</sequence>
<dbReference type="InterPro" id="IPR051425">
    <property type="entry name" value="Formin_Homology"/>
</dbReference>
<protein>
    <recommendedName>
        <fullName evidence="5">FH2 domain-containing protein</fullName>
    </recommendedName>
</protein>
<dbReference type="PANTHER" id="PTHR45725:SF1">
    <property type="entry name" value="DISHEVELLED ASSOCIATED ACTIVATOR OF MORPHOGENESIS, ISOFORM D"/>
    <property type="match status" value="1"/>
</dbReference>
<dbReference type="FunFam" id="2.40.50.140:FF:000025">
    <property type="entry name" value="40S ribosomal protein S28"/>
    <property type="match status" value="1"/>
</dbReference>
<feature type="compositionally biased region" description="Basic residues" evidence="4">
    <location>
        <begin position="176"/>
        <end position="186"/>
    </location>
</feature>
<dbReference type="GO" id="GO:0005840">
    <property type="term" value="C:ribosome"/>
    <property type="evidence" value="ECO:0007669"/>
    <property type="project" value="UniProtKB-KW"/>
</dbReference>
<dbReference type="InterPro" id="IPR013761">
    <property type="entry name" value="SAM/pointed_sf"/>
</dbReference>
<name>A0A0L0DG19_THETB</name>
<evidence type="ECO:0000256" key="3">
    <source>
        <dbReference type="ARBA" id="ARBA00023274"/>
    </source>
</evidence>
<dbReference type="InterPro" id="IPR028626">
    <property type="entry name" value="Ribosomal_eS28_CS"/>
</dbReference>
<evidence type="ECO:0000256" key="4">
    <source>
        <dbReference type="SAM" id="MobiDB-lite"/>
    </source>
</evidence>